<dbReference type="PANTHER" id="PTHR23160:SF19">
    <property type="entry name" value="MYOSIN HEAVY CHAIN-RELATED PROTEIN"/>
    <property type="match status" value="1"/>
</dbReference>
<dbReference type="AlphaFoldDB" id="A0AAD3SJR7"/>
<keyword evidence="4" id="KW-1185">Reference proteome</keyword>
<evidence type="ECO:0000313" key="3">
    <source>
        <dbReference type="EMBL" id="GMH12458.1"/>
    </source>
</evidence>
<dbReference type="GO" id="GO:0007131">
    <property type="term" value="P:reciprocal meiotic recombination"/>
    <property type="evidence" value="ECO:0007669"/>
    <property type="project" value="TreeGrafter"/>
</dbReference>
<reference evidence="3" key="1">
    <citation type="submission" date="2023-05" db="EMBL/GenBank/DDBJ databases">
        <title>Nepenthes gracilis genome sequencing.</title>
        <authorList>
            <person name="Fukushima K."/>
        </authorList>
    </citation>
    <scope>NUCLEOTIDE SEQUENCE</scope>
    <source>
        <strain evidence="3">SING2019-196</strain>
    </source>
</reference>
<feature type="coiled-coil region" evidence="2">
    <location>
        <begin position="483"/>
        <end position="688"/>
    </location>
</feature>
<dbReference type="PANTHER" id="PTHR23160">
    <property type="entry name" value="SYNAPTONEMAL COMPLEX PROTEIN-RELATED"/>
    <property type="match status" value="1"/>
</dbReference>
<evidence type="ECO:0000256" key="1">
    <source>
        <dbReference type="ARBA" id="ARBA00023054"/>
    </source>
</evidence>
<dbReference type="EMBL" id="BSYO01000012">
    <property type="protein sequence ID" value="GMH12458.1"/>
    <property type="molecule type" value="Genomic_DNA"/>
</dbReference>
<proteinExistence type="predicted"/>
<feature type="coiled-coil region" evidence="2">
    <location>
        <begin position="241"/>
        <end position="443"/>
    </location>
</feature>
<gene>
    <name evidence="3" type="ORF">Nepgr_014299</name>
</gene>
<dbReference type="Proteomes" id="UP001279734">
    <property type="component" value="Unassembled WGS sequence"/>
</dbReference>
<accession>A0AAD3SJR7</accession>
<evidence type="ECO:0000313" key="4">
    <source>
        <dbReference type="Proteomes" id="UP001279734"/>
    </source>
</evidence>
<name>A0AAD3SJR7_NEPGR</name>
<sequence>MHWLQVGKLFLEHELLRSRRPESYTKHCITNDNLAANSSTMSRVLDPLAASDNQIGCRNGGSWAKHPTPGSRIPDLIGCVFELERVTKAKYSLHVVVAIDNNLNFKRVSSQRSTDFAAPIIIRDVDEESVPFEHCDLSYLKSSSSIRSRLSTPCYRQYSKFSPQKLYGQQKRSVMTCLRRSSTFHIITSAFENRKSSINDSGASEPARALLERLFIQTKKLEGKMNGNSHVDDDVQLGLNLETLESDLQAALEALKKKEEDLQEAERTVMLEHADLNHTKEELEWHRKDIAAAFSKQKKLEDELSRANLRLMSQAREIEDLKLRVKERECEIATVQSSQSVKEEELDKMKNELNKKCEEAMKVETELKSKAWLFNEANKVVEKQQIELSVLRTTLKEKEEELEVAMMRQKLDEEKLKAAEAKLEQQTTQWLLAQEELRKLREEALRHTRESHQTMEDFQRVKKLLADVRSELVSSQNSLVSSRQKMEKQELLLEKQLSELEEQKHTILSYMTSLKDAEMELERKRVKLRVAETRSKELEQELSMEKQLMQDLKAELHEEKSSLQQAILQMSNLQTELNRKNTEFSETSNLLQNKESELVETRLEIQRLKSEQASIQAVLEERDLELLTARKQLEEVSTEVAELRTLMASKEEQLIQVTSLMKEKEDFAQAMQHELNNAKLKYSEAESVVGRIVDLTNKLVVSTAEDVTPSLYGCDMGQKLLLQQVELENSAEGFGWQKKQLESELNLTRENLRRKEMEVIDVQRALTIKDEELQTVLGKLDEKERELKELKEELLKDANDLKKLYASAQESIGGRSVEELAIEKLQLEAAKLEVEAATKALHKLTEMSRELVNKASLSIDADHDANIFPQKRFAITTSAENNRSFIDVKTEVARLSALTERLVQEAGVVGFVGQ</sequence>
<comment type="caution">
    <text evidence="3">The sequence shown here is derived from an EMBL/GenBank/DDBJ whole genome shotgun (WGS) entry which is preliminary data.</text>
</comment>
<feature type="coiled-coil region" evidence="2">
    <location>
        <begin position="738"/>
        <end position="847"/>
    </location>
</feature>
<organism evidence="3 4">
    <name type="scientific">Nepenthes gracilis</name>
    <name type="common">Slender pitcher plant</name>
    <dbReference type="NCBI Taxonomy" id="150966"/>
    <lineage>
        <taxon>Eukaryota</taxon>
        <taxon>Viridiplantae</taxon>
        <taxon>Streptophyta</taxon>
        <taxon>Embryophyta</taxon>
        <taxon>Tracheophyta</taxon>
        <taxon>Spermatophyta</taxon>
        <taxon>Magnoliopsida</taxon>
        <taxon>eudicotyledons</taxon>
        <taxon>Gunneridae</taxon>
        <taxon>Pentapetalae</taxon>
        <taxon>Caryophyllales</taxon>
        <taxon>Nepenthaceae</taxon>
        <taxon>Nepenthes</taxon>
    </lineage>
</organism>
<keyword evidence="1 2" id="KW-0175">Coiled coil</keyword>
<protein>
    <submittedName>
        <fullName evidence="3">Uncharacterized protein</fullName>
    </submittedName>
</protein>
<evidence type="ECO:0000256" key="2">
    <source>
        <dbReference type="SAM" id="Coils"/>
    </source>
</evidence>